<dbReference type="GO" id="GO:0006298">
    <property type="term" value="P:mismatch repair"/>
    <property type="evidence" value="ECO:0007669"/>
    <property type="project" value="TreeGrafter"/>
</dbReference>
<dbReference type="InterPro" id="IPR012327">
    <property type="entry name" value="MeTrfase_D12"/>
</dbReference>
<dbReference type="GO" id="GO:0009007">
    <property type="term" value="F:site-specific DNA-methyltransferase (adenine-specific) activity"/>
    <property type="evidence" value="ECO:0007669"/>
    <property type="project" value="UniProtKB-EC"/>
</dbReference>
<dbReference type="GO" id="GO:0032259">
    <property type="term" value="P:methylation"/>
    <property type="evidence" value="ECO:0007669"/>
    <property type="project" value="UniProtKB-KW"/>
</dbReference>
<dbReference type="InterPro" id="IPR029063">
    <property type="entry name" value="SAM-dependent_MTases_sf"/>
</dbReference>
<keyword evidence="1" id="KW-0489">Methyltransferase</keyword>
<organism evidence="4 5">
    <name type="scientific">Candidatus Ordinivivax streblomastigis</name>
    <dbReference type="NCBI Taxonomy" id="2540710"/>
    <lineage>
        <taxon>Bacteria</taxon>
        <taxon>Pseudomonadati</taxon>
        <taxon>Bacteroidota</taxon>
        <taxon>Bacteroidia</taxon>
        <taxon>Bacteroidales</taxon>
        <taxon>Candidatus Ordinivivax</taxon>
    </lineage>
</organism>
<proteinExistence type="predicted"/>
<evidence type="ECO:0000256" key="3">
    <source>
        <dbReference type="ARBA" id="ARBA00022691"/>
    </source>
</evidence>
<gene>
    <name evidence="4" type="ORF">EZS26_001068</name>
</gene>
<dbReference type="SUPFAM" id="SSF53335">
    <property type="entry name" value="S-adenosyl-L-methionine-dependent methyltransferases"/>
    <property type="match status" value="1"/>
</dbReference>
<dbReference type="PRINTS" id="PR00505">
    <property type="entry name" value="D12N6MTFRASE"/>
</dbReference>
<name>A0A5M8P3D9_9BACT</name>
<dbReference type="GO" id="GO:0009307">
    <property type="term" value="P:DNA restriction-modification system"/>
    <property type="evidence" value="ECO:0007669"/>
    <property type="project" value="InterPro"/>
</dbReference>
<reference evidence="4 5" key="1">
    <citation type="submission" date="2019-03" db="EMBL/GenBank/DDBJ databases">
        <title>Single cell metagenomics reveals metabolic interactions within the superorganism composed of flagellate Streblomastix strix and complex community of Bacteroidetes bacteria on its surface.</title>
        <authorList>
            <person name="Treitli S.C."/>
            <person name="Kolisko M."/>
            <person name="Husnik F."/>
            <person name="Keeling P."/>
            <person name="Hampl V."/>
        </authorList>
    </citation>
    <scope>NUCLEOTIDE SEQUENCE [LARGE SCALE GENOMIC DNA]</scope>
    <source>
        <strain evidence="4">St1</strain>
    </source>
</reference>
<keyword evidence="3" id="KW-0949">S-adenosyl-L-methionine</keyword>
<dbReference type="PANTHER" id="PTHR30481">
    <property type="entry name" value="DNA ADENINE METHYLASE"/>
    <property type="match status" value="1"/>
</dbReference>
<evidence type="ECO:0000256" key="1">
    <source>
        <dbReference type="ARBA" id="ARBA00022603"/>
    </source>
</evidence>
<keyword evidence="2" id="KW-0808">Transferase</keyword>
<evidence type="ECO:0008006" key="6">
    <source>
        <dbReference type="Google" id="ProtNLM"/>
    </source>
</evidence>
<dbReference type="Pfam" id="PF02086">
    <property type="entry name" value="MethyltransfD12"/>
    <property type="match status" value="1"/>
</dbReference>
<dbReference type="GO" id="GO:1904047">
    <property type="term" value="F:S-adenosyl-L-methionine binding"/>
    <property type="evidence" value="ECO:0007669"/>
    <property type="project" value="TreeGrafter"/>
</dbReference>
<dbReference type="Gene3D" id="3.40.50.150">
    <property type="entry name" value="Vaccinia Virus protein VP39"/>
    <property type="match status" value="2"/>
</dbReference>
<evidence type="ECO:0000313" key="4">
    <source>
        <dbReference type="EMBL" id="KAA6302898.1"/>
    </source>
</evidence>
<comment type="caution">
    <text evidence="4">The sequence shown here is derived from an EMBL/GenBank/DDBJ whole genome shotgun (WGS) entry which is preliminary data.</text>
</comment>
<dbReference type="AlphaFoldDB" id="A0A5M8P3D9"/>
<evidence type="ECO:0000256" key="2">
    <source>
        <dbReference type="ARBA" id="ARBA00022679"/>
    </source>
</evidence>
<protein>
    <recommendedName>
        <fullName evidence="6">DNA adenine methylase</fullName>
    </recommendedName>
</protein>
<sequence>MGSKLRIAKDILPIILENRKPEQYYVEPFCGGCNLMDKVSGNRIAGDINKYLIAMWQGLQENQTRPHDIPKQIYDKAREDCNNNSNQSFSDFEIGWIGWMTSFNGRFFDGGYSGTISGGRNYITEQINNVEKQISKLQSVRFFSCDYSKMDIPDGSIIYCDIPYKGTKQYHVSRQFDYDRFWQWCLSKKEQGHTVFVSEYNAPDEIECVWSKEITNSLNTTITYKPVEKLFRI</sequence>
<dbReference type="GO" id="GO:0043565">
    <property type="term" value="F:sequence-specific DNA binding"/>
    <property type="evidence" value="ECO:0007669"/>
    <property type="project" value="TreeGrafter"/>
</dbReference>
<dbReference type="EMBL" id="SNRX01000005">
    <property type="protein sequence ID" value="KAA6302898.1"/>
    <property type="molecule type" value="Genomic_DNA"/>
</dbReference>
<accession>A0A5M8P3D9</accession>
<dbReference type="Proteomes" id="UP000324575">
    <property type="component" value="Unassembled WGS sequence"/>
</dbReference>
<evidence type="ECO:0000313" key="5">
    <source>
        <dbReference type="Proteomes" id="UP000324575"/>
    </source>
</evidence>